<organism evidence="3 4">
    <name type="scientific">Pasteurella testudinis DSM 23072</name>
    <dbReference type="NCBI Taxonomy" id="1122938"/>
    <lineage>
        <taxon>Bacteria</taxon>
        <taxon>Pseudomonadati</taxon>
        <taxon>Pseudomonadota</taxon>
        <taxon>Gammaproteobacteria</taxon>
        <taxon>Pasteurellales</taxon>
        <taxon>Pasteurellaceae</taxon>
        <taxon>Pasteurella</taxon>
    </lineage>
</organism>
<dbReference type="RefSeq" id="WP_084255576.1">
    <property type="nucleotide sequence ID" value="NZ_FWWV01000001.1"/>
</dbReference>
<evidence type="ECO:0000256" key="1">
    <source>
        <dbReference type="ARBA" id="ARBA00006226"/>
    </source>
</evidence>
<dbReference type="Proteomes" id="UP000192408">
    <property type="component" value="Unassembled WGS sequence"/>
</dbReference>
<protein>
    <submittedName>
        <fullName evidence="3">mRNA interferase RelE/StbE</fullName>
    </submittedName>
</protein>
<dbReference type="PANTHER" id="PTHR35601:SF1">
    <property type="entry name" value="TOXIN RELE"/>
    <property type="match status" value="1"/>
</dbReference>
<sequence>MSYELTFDKRALKEWRKLGETVKAQFKKKLAERLIAPHVMNDKLSGYSARYKIKLRTSGYRLVYEVNDNTITVLVLAIGKREGAEVYKTAEKR</sequence>
<dbReference type="STRING" id="1122938.SAMN05660772_00291"/>
<evidence type="ECO:0000256" key="2">
    <source>
        <dbReference type="ARBA" id="ARBA00022649"/>
    </source>
</evidence>
<dbReference type="SUPFAM" id="SSF143011">
    <property type="entry name" value="RelE-like"/>
    <property type="match status" value="1"/>
</dbReference>
<gene>
    <name evidence="3" type="ORF">SAMN05660772_00291</name>
</gene>
<reference evidence="4" key="1">
    <citation type="submission" date="2017-04" db="EMBL/GenBank/DDBJ databases">
        <authorList>
            <person name="Varghese N."/>
            <person name="Submissions S."/>
        </authorList>
    </citation>
    <scope>NUCLEOTIDE SEQUENCE [LARGE SCALE GENOMIC DNA]</scope>
    <source>
        <strain evidence="4">DSM 23072</strain>
    </source>
</reference>
<comment type="similarity">
    <text evidence="1">Belongs to the RelE toxin family.</text>
</comment>
<dbReference type="Gene3D" id="3.30.2310.20">
    <property type="entry name" value="RelE-like"/>
    <property type="match status" value="1"/>
</dbReference>
<dbReference type="InterPro" id="IPR007712">
    <property type="entry name" value="RelE/ParE_toxin"/>
</dbReference>
<dbReference type="EMBL" id="FWWV01000001">
    <property type="protein sequence ID" value="SMB79029.1"/>
    <property type="molecule type" value="Genomic_DNA"/>
</dbReference>
<keyword evidence="2" id="KW-1277">Toxin-antitoxin system</keyword>
<proteinExistence type="inferred from homology"/>
<evidence type="ECO:0000313" key="3">
    <source>
        <dbReference type="EMBL" id="SMB79029.1"/>
    </source>
</evidence>
<accession>A0A1W1UD89</accession>
<dbReference type="Pfam" id="PF05016">
    <property type="entry name" value="ParE_toxin"/>
    <property type="match status" value="1"/>
</dbReference>
<evidence type="ECO:0000313" key="4">
    <source>
        <dbReference type="Proteomes" id="UP000192408"/>
    </source>
</evidence>
<keyword evidence="4" id="KW-1185">Reference proteome</keyword>
<dbReference type="PANTHER" id="PTHR35601">
    <property type="entry name" value="TOXIN RELE"/>
    <property type="match status" value="1"/>
</dbReference>
<dbReference type="NCBIfam" id="TIGR02385">
    <property type="entry name" value="RelE_StbE"/>
    <property type="match status" value="1"/>
</dbReference>
<name>A0A1W1UD89_9PAST</name>
<dbReference type="InterPro" id="IPR035093">
    <property type="entry name" value="RelE/ParE_toxin_dom_sf"/>
</dbReference>
<dbReference type="AlphaFoldDB" id="A0A1W1UD89"/>